<keyword evidence="2" id="KW-0732">Signal</keyword>
<feature type="signal peptide" evidence="2">
    <location>
        <begin position="1"/>
        <end position="33"/>
    </location>
</feature>
<feature type="chain" id="PRO_5023053525" description="PILR alpha-associated neural protein" evidence="2">
    <location>
        <begin position="34"/>
        <end position="285"/>
    </location>
</feature>
<dbReference type="PANTHER" id="PTHR32023:SF2">
    <property type="entry name" value="PILR ALPHA-ASSOCIATED NEURAL PROTEIN"/>
    <property type="match status" value="1"/>
</dbReference>
<reference evidence="3 4" key="1">
    <citation type="submission" date="2019-04" db="EMBL/GenBank/DDBJ databases">
        <title>Chromosome genome assembly for Takifugu flavidus.</title>
        <authorList>
            <person name="Xiao S."/>
        </authorList>
    </citation>
    <scope>NUCLEOTIDE SEQUENCE [LARGE SCALE GENOMIC DNA]</scope>
    <source>
        <strain evidence="3">HTHZ2018</strain>
        <tissue evidence="3">Muscle</tissue>
    </source>
</reference>
<dbReference type="GO" id="GO:0016020">
    <property type="term" value="C:membrane"/>
    <property type="evidence" value="ECO:0007669"/>
    <property type="project" value="TreeGrafter"/>
</dbReference>
<dbReference type="Proteomes" id="UP000324091">
    <property type="component" value="Chromosome 10"/>
</dbReference>
<dbReference type="InterPro" id="IPR039628">
    <property type="entry name" value="PIANP"/>
</dbReference>
<evidence type="ECO:0000313" key="4">
    <source>
        <dbReference type="Proteomes" id="UP000324091"/>
    </source>
</evidence>
<feature type="region of interest" description="Disordered" evidence="1">
    <location>
        <begin position="112"/>
        <end position="136"/>
    </location>
</feature>
<feature type="region of interest" description="Disordered" evidence="1">
    <location>
        <begin position="227"/>
        <end position="249"/>
    </location>
</feature>
<gene>
    <name evidence="3" type="ORF">D4764_10G0000470</name>
</gene>
<dbReference type="GO" id="GO:0050776">
    <property type="term" value="P:regulation of immune response"/>
    <property type="evidence" value="ECO:0007669"/>
    <property type="project" value="InterPro"/>
</dbReference>
<evidence type="ECO:0000313" key="3">
    <source>
        <dbReference type="EMBL" id="TWW79017.1"/>
    </source>
</evidence>
<proteinExistence type="predicted"/>
<dbReference type="AlphaFoldDB" id="A0A5C6PKU3"/>
<evidence type="ECO:0000256" key="1">
    <source>
        <dbReference type="SAM" id="MobiDB-lite"/>
    </source>
</evidence>
<dbReference type="PANTHER" id="PTHR32023">
    <property type="entry name" value="PILR ALPHA-ASSOCIATED NEURAL PROTEIN"/>
    <property type="match status" value="1"/>
</dbReference>
<accession>A0A5C6PKU3</accession>
<feature type="region of interest" description="Disordered" evidence="1">
    <location>
        <begin position="81"/>
        <end position="100"/>
    </location>
</feature>
<keyword evidence="4" id="KW-1185">Reference proteome</keyword>
<comment type="caution">
    <text evidence="3">The sequence shown here is derived from an EMBL/GenBank/DDBJ whole genome shotgun (WGS) entry which is preliminary data.</text>
</comment>
<evidence type="ECO:0008006" key="5">
    <source>
        <dbReference type="Google" id="ProtNLM"/>
    </source>
</evidence>
<name>A0A5C6PKU3_9TELE</name>
<sequence>MERCFISPVARLTAPCCLISLLLIALATQPSTCNHDDSEDEEQLDAQSIHLSVTAQVTPTPQWAVVWGPTQPLEDETNHFLSSQETDPLHRHGNQQEATASEDWLYQDTSAHPREEDTLEPKDQQGEQEETEPEEVDPQFYVTVTISSLLILAAVVITAKLWPVIGLGRGGTLETRSHCCWDTGRDSGGDMAAEALYRPHYDRSCSQHPAPLSRGAAPPLSLALPRSLAPEDSRQTLRSTSSSFTDRERAPELLAAPSPQPSTPPINVFHSIFLSVSLTVSGSQL</sequence>
<organism evidence="3 4">
    <name type="scientific">Takifugu flavidus</name>
    <name type="common">sansaifugu</name>
    <dbReference type="NCBI Taxonomy" id="433684"/>
    <lineage>
        <taxon>Eukaryota</taxon>
        <taxon>Metazoa</taxon>
        <taxon>Chordata</taxon>
        <taxon>Craniata</taxon>
        <taxon>Vertebrata</taxon>
        <taxon>Euteleostomi</taxon>
        <taxon>Actinopterygii</taxon>
        <taxon>Neopterygii</taxon>
        <taxon>Teleostei</taxon>
        <taxon>Neoteleostei</taxon>
        <taxon>Acanthomorphata</taxon>
        <taxon>Eupercaria</taxon>
        <taxon>Tetraodontiformes</taxon>
        <taxon>Tetradontoidea</taxon>
        <taxon>Tetraodontidae</taxon>
        <taxon>Takifugu</taxon>
    </lineage>
</organism>
<evidence type="ECO:0000256" key="2">
    <source>
        <dbReference type="SAM" id="SignalP"/>
    </source>
</evidence>
<feature type="compositionally biased region" description="Basic and acidic residues" evidence="1">
    <location>
        <begin position="112"/>
        <end position="125"/>
    </location>
</feature>
<protein>
    <recommendedName>
        <fullName evidence="5">PILR alpha-associated neural protein</fullName>
    </recommendedName>
</protein>
<feature type="compositionally biased region" description="Acidic residues" evidence="1">
    <location>
        <begin position="126"/>
        <end position="136"/>
    </location>
</feature>
<dbReference type="EMBL" id="RHFK02000002">
    <property type="protein sequence ID" value="TWW79017.1"/>
    <property type="molecule type" value="Genomic_DNA"/>
</dbReference>